<dbReference type="GO" id="GO:0006355">
    <property type="term" value="P:regulation of DNA-templated transcription"/>
    <property type="evidence" value="ECO:0007669"/>
    <property type="project" value="InterPro"/>
</dbReference>
<gene>
    <name evidence="1" type="ORF">CB4_01269</name>
</gene>
<dbReference type="OrthoDB" id="5289528at2"/>
<proteinExistence type="predicted"/>
<accession>A0A0U5B835</accession>
<dbReference type="Proteomes" id="UP000217696">
    <property type="component" value="Chromosome"/>
</dbReference>
<dbReference type="AlphaFoldDB" id="A0A0U5B835"/>
<organism evidence="1 2">
    <name type="scientific">Aneurinibacillus soli</name>
    <dbReference type="NCBI Taxonomy" id="1500254"/>
    <lineage>
        <taxon>Bacteria</taxon>
        <taxon>Bacillati</taxon>
        <taxon>Bacillota</taxon>
        <taxon>Bacilli</taxon>
        <taxon>Bacillales</taxon>
        <taxon>Paenibacillaceae</taxon>
        <taxon>Aneurinibacillus group</taxon>
        <taxon>Aneurinibacillus</taxon>
    </lineage>
</organism>
<keyword evidence="2" id="KW-1185">Reference proteome</keyword>
<evidence type="ECO:0000313" key="2">
    <source>
        <dbReference type="Proteomes" id="UP000217696"/>
    </source>
</evidence>
<dbReference type="RefSeq" id="WP_096464165.1">
    <property type="nucleotide sequence ID" value="NZ_AP017312.1"/>
</dbReference>
<dbReference type="InterPro" id="IPR007759">
    <property type="entry name" value="Asxl_HARE-HTH"/>
</dbReference>
<sequence length="311" mass="36437">MKKLSFIELARKILTEAGFPMTTEEIWEYAQKNGLDLLVGSKGKTPWATLGARIYVELRDNSKTDFVKIDSRPKKFFLRHLINKADLEQIAEFEKEKVEEPSLTRFHERDLHPFLSYFADSYLQVHTKTIYHERSSRKSYAQWLHPDIVGVRFPIEEWEAEVLDFGMALGSSLIKLYSFELKKELTFSNLRESFFQTVSNSSWANEGYLVASKLSRDEEFMNELKRLSSAFGIGIIQLDIEDPDAAEIIFPARFTSDLDWETINKISKENPDFMDFLKRVKNDISSKEVRKEKYDRIFQSEKLIQTIRTKK</sequence>
<dbReference type="EMBL" id="AP017312">
    <property type="protein sequence ID" value="BAU27100.1"/>
    <property type="molecule type" value="Genomic_DNA"/>
</dbReference>
<dbReference type="Pfam" id="PF05066">
    <property type="entry name" value="HARE-HTH"/>
    <property type="match status" value="1"/>
</dbReference>
<name>A0A0U5B835_9BACL</name>
<evidence type="ECO:0000313" key="1">
    <source>
        <dbReference type="EMBL" id="BAU27100.1"/>
    </source>
</evidence>
<reference evidence="1 2" key="1">
    <citation type="submission" date="2015-12" db="EMBL/GenBank/DDBJ databases">
        <title>Genome sequence of Aneurinibacillus soli.</title>
        <authorList>
            <person name="Lee J.S."/>
            <person name="Lee K.C."/>
            <person name="Kim K.K."/>
            <person name="Lee B.W."/>
        </authorList>
    </citation>
    <scope>NUCLEOTIDE SEQUENCE [LARGE SCALE GENOMIC DNA]</scope>
    <source>
        <strain evidence="1 2">CB4</strain>
    </source>
</reference>
<dbReference type="PROSITE" id="PS51913">
    <property type="entry name" value="HTH_HARE"/>
    <property type="match status" value="1"/>
</dbReference>
<protein>
    <submittedName>
        <fullName evidence="1">Uncharacterized protein</fullName>
    </submittedName>
</protein>
<dbReference type="KEGG" id="asoc:CB4_01269"/>